<keyword evidence="3 14" id="KW-0808">Transferase</keyword>
<evidence type="ECO:0000256" key="6">
    <source>
        <dbReference type="ARBA" id="ARBA00022723"/>
    </source>
</evidence>
<organism evidence="14 15">
    <name type="scientific">Feifania hominis</name>
    <dbReference type="NCBI Taxonomy" id="2763660"/>
    <lineage>
        <taxon>Bacteria</taxon>
        <taxon>Bacillati</taxon>
        <taxon>Bacillota</taxon>
        <taxon>Clostridia</taxon>
        <taxon>Eubacteriales</taxon>
        <taxon>Feifaniaceae</taxon>
        <taxon>Feifania</taxon>
    </lineage>
</organism>
<dbReference type="InterPro" id="IPR022754">
    <property type="entry name" value="DNA_pol_III_gamma-3"/>
</dbReference>
<dbReference type="FunFam" id="3.40.50.300:FF:000014">
    <property type="entry name" value="DNA polymerase III subunit gamma/tau"/>
    <property type="match status" value="1"/>
</dbReference>
<dbReference type="SMART" id="SM00382">
    <property type="entry name" value="AAA"/>
    <property type="match status" value="1"/>
</dbReference>
<dbReference type="Pfam" id="PF22608">
    <property type="entry name" value="DNAX_ATPase_lid"/>
    <property type="match status" value="1"/>
</dbReference>
<feature type="region of interest" description="Disordered" evidence="12">
    <location>
        <begin position="408"/>
        <end position="447"/>
    </location>
</feature>
<dbReference type="SUPFAM" id="SSF48019">
    <property type="entry name" value="post-AAA+ oligomerization domain-like"/>
    <property type="match status" value="1"/>
</dbReference>
<dbReference type="GO" id="GO:0046872">
    <property type="term" value="F:metal ion binding"/>
    <property type="evidence" value="ECO:0007669"/>
    <property type="project" value="UniProtKB-KW"/>
</dbReference>
<dbReference type="FunFam" id="1.10.8.60:FF:000013">
    <property type="entry name" value="DNA polymerase III subunit gamma/tau"/>
    <property type="match status" value="1"/>
</dbReference>
<name>A0A926DDT5_9FIRM</name>
<evidence type="ECO:0000313" key="15">
    <source>
        <dbReference type="Proteomes" id="UP000620366"/>
    </source>
</evidence>
<evidence type="ECO:0000256" key="5">
    <source>
        <dbReference type="ARBA" id="ARBA00022705"/>
    </source>
</evidence>
<dbReference type="Gene3D" id="1.10.8.60">
    <property type="match status" value="1"/>
</dbReference>
<dbReference type="Pfam" id="PF12169">
    <property type="entry name" value="DNA_pol3_gamma3"/>
    <property type="match status" value="1"/>
</dbReference>
<dbReference type="InterPro" id="IPR045085">
    <property type="entry name" value="HLD_clamp_pol_III_gamma_tau"/>
</dbReference>
<evidence type="ECO:0000313" key="14">
    <source>
        <dbReference type="EMBL" id="MBC8536007.1"/>
    </source>
</evidence>
<evidence type="ECO:0000256" key="12">
    <source>
        <dbReference type="SAM" id="MobiDB-lite"/>
    </source>
</evidence>
<feature type="domain" description="AAA+ ATPase" evidence="13">
    <location>
        <begin position="45"/>
        <end position="187"/>
    </location>
</feature>
<dbReference type="GO" id="GO:0003887">
    <property type="term" value="F:DNA-directed DNA polymerase activity"/>
    <property type="evidence" value="ECO:0007669"/>
    <property type="project" value="UniProtKB-KW"/>
</dbReference>
<dbReference type="PANTHER" id="PTHR11669">
    <property type="entry name" value="REPLICATION FACTOR C / DNA POLYMERASE III GAMMA-TAU SUBUNIT"/>
    <property type="match status" value="1"/>
</dbReference>
<evidence type="ECO:0000256" key="4">
    <source>
        <dbReference type="ARBA" id="ARBA00022695"/>
    </source>
</evidence>
<evidence type="ECO:0000256" key="1">
    <source>
        <dbReference type="ARBA" id="ARBA00006360"/>
    </source>
</evidence>
<dbReference type="RefSeq" id="WP_249299763.1">
    <property type="nucleotide sequence ID" value="NZ_JACRSP010000002.1"/>
</dbReference>
<evidence type="ECO:0000256" key="7">
    <source>
        <dbReference type="ARBA" id="ARBA00022741"/>
    </source>
</evidence>
<dbReference type="GO" id="GO:0006261">
    <property type="term" value="P:DNA-templated DNA replication"/>
    <property type="evidence" value="ECO:0007669"/>
    <property type="project" value="TreeGrafter"/>
</dbReference>
<dbReference type="GO" id="GO:0005524">
    <property type="term" value="F:ATP binding"/>
    <property type="evidence" value="ECO:0007669"/>
    <property type="project" value="UniProtKB-KW"/>
</dbReference>
<dbReference type="Pfam" id="PF13177">
    <property type="entry name" value="DNA_pol3_delta2"/>
    <property type="match status" value="1"/>
</dbReference>
<dbReference type="SUPFAM" id="SSF52540">
    <property type="entry name" value="P-loop containing nucleoside triphosphate hydrolases"/>
    <property type="match status" value="1"/>
</dbReference>
<dbReference type="EMBL" id="JACRSP010000002">
    <property type="protein sequence ID" value="MBC8536007.1"/>
    <property type="molecule type" value="Genomic_DNA"/>
</dbReference>
<keyword evidence="5" id="KW-0235">DNA replication</keyword>
<dbReference type="Gene3D" id="3.40.50.300">
    <property type="entry name" value="P-loop containing nucleotide triphosphate hydrolases"/>
    <property type="match status" value="1"/>
</dbReference>
<comment type="catalytic activity">
    <reaction evidence="11">
        <text>DNA(n) + a 2'-deoxyribonucleoside 5'-triphosphate = DNA(n+1) + diphosphate</text>
        <dbReference type="Rhea" id="RHEA:22508"/>
        <dbReference type="Rhea" id="RHEA-COMP:17339"/>
        <dbReference type="Rhea" id="RHEA-COMP:17340"/>
        <dbReference type="ChEBI" id="CHEBI:33019"/>
        <dbReference type="ChEBI" id="CHEBI:61560"/>
        <dbReference type="ChEBI" id="CHEBI:173112"/>
        <dbReference type="EC" id="2.7.7.7"/>
    </reaction>
</comment>
<keyword evidence="6" id="KW-0479">Metal-binding</keyword>
<dbReference type="EC" id="2.7.7.7" evidence="2"/>
<dbReference type="InterPro" id="IPR003593">
    <property type="entry name" value="AAA+_ATPase"/>
</dbReference>
<comment type="similarity">
    <text evidence="1">Belongs to the DnaX/STICHEL family.</text>
</comment>
<dbReference type="PANTHER" id="PTHR11669:SF0">
    <property type="entry name" value="PROTEIN STICHEL-LIKE 2"/>
    <property type="match status" value="1"/>
</dbReference>
<evidence type="ECO:0000256" key="2">
    <source>
        <dbReference type="ARBA" id="ARBA00012417"/>
    </source>
</evidence>
<evidence type="ECO:0000259" key="13">
    <source>
        <dbReference type="SMART" id="SM00382"/>
    </source>
</evidence>
<keyword evidence="4 14" id="KW-0548">Nucleotidyltransferase</keyword>
<gene>
    <name evidence="14" type="primary">dnaX</name>
    <name evidence="14" type="ORF">H8695_04800</name>
</gene>
<dbReference type="CDD" id="cd00009">
    <property type="entry name" value="AAA"/>
    <property type="match status" value="1"/>
</dbReference>
<sequence length="558" mass="59925">MSHDGKGVVMYQALYRKYRPATFDDVVGQTPIVTVLKNELISNRLSHAYLFCGTRGTGKTTCAKILAKAVNCPHAHDGNPCNECDICRGIDSGAILDVTEIDAASNNGVDNVRDIRDEVVYSPSATRYRVYIIDEVHMLSTGAFNALLKTLEEPPAHVIFILATTEFHKIPATILSRCQRFDFKRITNDVIAARLADVCAREGITADADALALVARLADGSMRDALSILDQCAVTADTVTYAHVAALSGVGGRRYLGELVAAVARQDYPAAVSGLSAVHADGKDMGVVCEEIISYFRDMMLLKTVEKPDALLACPPDELEALRGLTGEFTLPMLIRNLRELQRTYDSLTRSANKKLELELCLLRLCDSRVTSDNETLLARVCALEKALASGAVPPAVQLPQMAQAVPAPSPAVPAQTAPADDEPPFPLADRPAAPADAPAAAEPTPTPAAAAGGELFFWTDVMKSLSKSISGMLQNAAVASDGRTLTLTVRDKFVYTLLSKDSAKGEITRSVAQYAGAPLALKILFEEQNAPPAESENENLAALIRRGRENGTIQFTK</sequence>
<keyword evidence="10" id="KW-0239">DNA-directed DNA polymerase</keyword>
<evidence type="ECO:0000256" key="10">
    <source>
        <dbReference type="ARBA" id="ARBA00022932"/>
    </source>
</evidence>
<comment type="caution">
    <text evidence="14">The sequence shown here is derived from an EMBL/GenBank/DDBJ whole genome shotgun (WGS) entry which is preliminary data.</text>
</comment>
<feature type="compositionally biased region" description="Low complexity" evidence="12">
    <location>
        <begin position="428"/>
        <end position="447"/>
    </location>
</feature>
<protein>
    <recommendedName>
        <fullName evidence="2">DNA-directed DNA polymerase</fullName>
        <ecNumber evidence="2">2.7.7.7</ecNumber>
    </recommendedName>
</protein>
<dbReference type="AlphaFoldDB" id="A0A926DDT5"/>
<evidence type="ECO:0000256" key="3">
    <source>
        <dbReference type="ARBA" id="ARBA00022679"/>
    </source>
</evidence>
<keyword evidence="15" id="KW-1185">Reference proteome</keyword>
<dbReference type="GO" id="GO:0003677">
    <property type="term" value="F:DNA binding"/>
    <property type="evidence" value="ECO:0007669"/>
    <property type="project" value="InterPro"/>
</dbReference>
<keyword evidence="9" id="KW-0067">ATP-binding</keyword>
<dbReference type="Proteomes" id="UP000620366">
    <property type="component" value="Unassembled WGS sequence"/>
</dbReference>
<dbReference type="InterPro" id="IPR050238">
    <property type="entry name" value="DNA_Rep/Repair_Clamp_Loader"/>
</dbReference>
<keyword evidence="8" id="KW-0862">Zinc</keyword>
<dbReference type="InterPro" id="IPR008921">
    <property type="entry name" value="DNA_pol3_clamp-load_cplx_C"/>
</dbReference>
<keyword evidence="7" id="KW-0547">Nucleotide-binding</keyword>
<evidence type="ECO:0000256" key="9">
    <source>
        <dbReference type="ARBA" id="ARBA00022840"/>
    </source>
</evidence>
<evidence type="ECO:0000256" key="11">
    <source>
        <dbReference type="ARBA" id="ARBA00049244"/>
    </source>
</evidence>
<evidence type="ECO:0000256" key="8">
    <source>
        <dbReference type="ARBA" id="ARBA00022833"/>
    </source>
</evidence>
<dbReference type="NCBIfam" id="TIGR02397">
    <property type="entry name" value="dnaX_nterm"/>
    <property type="match status" value="1"/>
</dbReference>
<proteinExistence type="inferred from homology"/>
<accession>A0A926DDT5</accession>
<dbReference type="InterPro" id="IPR027417">
    <property type="entry name" value="P-loop_NTPase"/>
</dbReference>
<reference evidence="14" key="1">
    <citation type="submission" date="2020-08" db="EMBL/GenBank/DDBJ databases">
        <title>Genome public.</title>
        <authorList>
            <person name="Liu C."/>
            <person name="Sun Q."/>
        </authorList>
    </citation>
    <scope>NUCLEOTIDE SEQUENCE</scope>
    <source>
        <strain evidence="14">BX7</strain>
    </source>
</reference>
<dbReference type="Gene3D" id="1.20.272.10">
    <property type="match status" value="1"/>
</dbReference>
<feature type="compositionally biased region" description="Low complexity" evidence="12">
    <location>
        <begin position="408"/>
        <end position="419"/>
    </location>
</feature>
<dbReference type="GO" id="GO:0009360">
    <property type="term" value="C:DNA polymerase III complex"/>
    <property type="evidence" value="ECO:0007669"/>
    <property type="project" value="InterPro"/>
</dbReference>
<dbReference type="NCBIfam" id="NF004046">
    <property type="entry name" value="PRK05563.1"/>
    <property type="match status" value="1"/>
</dbReference>
<dbReference type="InterPro" id="IPR012763">
    <property type="entry name" value="DNA_pol_III_sug/sutau_N"/>
</dbReference>